<dbReference type="PROSITE" id="PS51379">
    <property type="entry name" value="4FE4S_FER_2"/>
    <property type="match status" value="1"/>
</dbReference>
<keyword evidence="4 9" id="KW-0479">Metal-binding</keyword>
<dbReference type="InterPro" id="IPR017896">
    <property type="entry name" value="4Fe4S_Fe-S-bd"/>
</dbReference>
<evidence type="ECO:0000256" key="3">
    <source>
        <dbReference type="ARBA" id="ARBA00022694"/>
    </source>
</evidence>
<dbReference type="GO" id="GO:0031419">
    <property type="term" value="F:cobalamin binding"/>
    <property type="evidence" value="ECO:0007669"/>
    <property type="project" value="UniProtKB-KW"/>
</dbReference>
<dbReference type="Gene3D" id="3.30.70.20">
    <property type="match status" value="1"/>
</dbReference>
<comment type="cofactor">
    <cofactor evidence="9">
        <name>[4Fe-4S] cluster</name>
        <dbReference type="ChEBI" id="CHEBI:49883"/>
    </cofactor>
    <text evidence="9">Binds 2 [4Fe-4S] clusters per monomer.</text>
</comment>
<feature type="domain" description="4Fe-4S ferredoxin-type" evidence="10">
    <location>
        <begin position="173"/>
        <end position="205"/>
    </location>
</feature>
<keyword evidence="3 9" id="KW-0819">tRNA processing</keyword>
<proteinExistence type="inferred from homology"/>
<comment type="cofactor">
    <cofactor evidence="9">
        <name>cob(II)alamin</name>
        <dbReference type="ChEBI" id="CHEBI:16304"/>
    </cofactor>
</comment>
<dbReference type="GO" id="GO:0046872">
    <property type="term" value="F:metal ion binding"/>
    <property type="evidence" value="ECO:0007669"/>
    <property type="project" value="UniProtKB-KW"/>
</dbReference>
<feature type="active site" description="Proton donor" evidence="9">
    <location>
        <position position="131"/>
    </location>
</feature>
<feature type="binding site" evidence="9">
    <location>
        <position position="215"/>
    </location>
    <ligand>
        <name>cob(II)alamin</name>
        <dbReference type="ChEBI" id="CHEBI:16304"/>
    </ligand>
</feature>
<keyword evidence="8 9" id="KW-0411">Iron-sulfur</keyword>
<evidence type="ECO:0000313" key="11">
    <source>
        <dbReference type="EMBL" id="KAB1063380.1"/>
    </source>
</evidence>
<feature type="binding site" evidence="9">
    <location>
        <position position="247"/>
    </location>
    <ligand>
        <name>[4Fe-4S] cluster</name>
        <dbReference type="ChEBI" id="CHEBI:49883"/>
        <label>1</label>
    </ligand>
</feature>
<keyword evidence="7 9" id="KW-0408">Iron</keyword>
<dbReference type="Pfam" id="PF13484">
    <property type="entry name" value="Fer4_16"/>
    <property type="match status" value="1"/>
</dbReference>
<accession>A0A6N6M2L3</accession>
<keyword evidence="2 9" id="KW-0963">Cytoplasm</keyword>
<feature type="binding site" evidence="9">
    <location>
        <position position="195"/>
    </location>
    <ligand>
        <name>[4Fe-4S] cluster</name>
        <dbReference type="ChEBI" id="CHEBI:49883"/>
        <label>2</label>
    </ligand>
</feature>
<keyword evidence="9" id="KW-0846">Cobalamin</keyword>
<comment type="subunit">
    <text evidence="9">Monomer.</text>
</comment>
<feature type="binding site" evidence="9">
    <location>
        <position position="131"/>
    </location>
    <ligand>
        <name>cob(II)alamin</name>
        <dbReference type="ChEBI" id="CHEBI:16304"/>
    </ligand>
</feature>
<protein>
    <recommendedName>
        <fullName evidence="9">Epoxyqueuosine reductase</fullName>
        <ecNumber evidence="9">1.17.99.6</ecNumber>
    </recommendedName>
    <alternativeName>
        <fullName evidence="9">Queuosine biosynthesis protein QueG</fullName>
    </alternativeName>
</protein>
<evidence type="ECO:0000256" key="6">
    <source>
        <dbReference type="ARBA" id="ARBA00023002"/>
    </source>
</evidence>
<gene>
    <name evidence="9 11" type="primary">queG</name>
    <name evidence="11" type="ORF">F3059_09940</name>
</gene>
<keyword evidence="5 9" id="KW-0671">Queuosine biosynthesis</keyword>
<dbReference type="PANTHER" id="PTHR30002">
    <property type="entry name" value="EPOXYQUEUOSINE REDUCTASE"/>
    <property type="match status" value="1"/>
</dbReference>
<sequence>MDKKQATAMIKSKAHELGFMFCGVSRAQKLETEARRLEDWLNKNRNGEMQWMENHFEKRIDPTKLVPGSKSVVSVAMNYFNGQNRQPADSPKISKYAYGRDYHKVLKKRLKQLFQFINEEIGEVEGRFFVDSAPVMDKAWAKRSGLGWQGKNTNLISPKVGSFFFLGELIIDLDLEYDGEIKDFCGTCTRCLDACPTGALNPERPYEIEANRCISYYTIELKGSLPDGLNDQFENWMFGCDICQDVCPWNRKSIPHDEPDFNPKSDLLEMTAADWQNLTKDVFDEIFAGSPVKRTGFDGLKRNIQYVAESTGARSDFKNS</sequence>
<comment type="subcellular location">
    <subcellularLocation>
        <location evidence="9">Cytoplasm</location>
    </subcellularLocation>
</comment>
<evidence type="ECO:0000256" key="7">
    <source>
        <dbReference type="ARBA" id="ARBA00023004"/>
    </source>
</evidence>
<dbReference type="EC" id="1.17.99.6" evidence="9"/>
<feature type="binding site" evidence="9">
    <location>
        <position position="222"/>
    </location>
    <ligand>
        <name>tRNA</name>
        <dbReference type="ChEBI" id="CHEBI:17843"/>
    </ligand>
</feature>
<evidence type="ECO:0000259" key="10">
    <source>
        <dbReference type="PROSITE" id="PS51379"/>
    </source>
</evidence>
<dbReference type="GO" id="GO:0005737">
    <property type="term" value="C:cytoplasm"/>
    <property type="evidence" value="ECO:0007669"/>
    <property type="project" value="UniProtKB-SubCell"/>
</dbReference>
<dbReference type="OrthoDB" id="9784571at2"/>
<feature type="binding site" evidence="9">
    <location>
        <position position="185"/>
    </location>
    <ligand>
        <name>[4Fe-4S] cluster</name>
        <dbReference type="ChEBI" id="CHEBI:49883"/>
        <label>1</label>
    </ligand>
</feature>
<feature type="binding site" evidence="9">
    <location>
        <position position="188"/>
    </location>
    <ligand>
        <name>[4Fe-4S] cluster</name>
        <dbReference type="ChEBI" id="CHEBI:49883"/>
        <label>1</label>
    </ligand>
</feature>
<name>A0A6N6M2L3_9FLAO</name>
<feature type="binding site" evidence="9">
    <location>
        <position position="243"/>
    </location>
    <ligand>
        <name>[4Fe-4S] cluster</name>
        <dbReference type="ChEBI" id="CHEBI:49883"/>
        <label>2</label>
    </ligand>
</feature>
<evidence type="ECO:0000256" key="2">
    <source>
        <dbReference type="ARBA" id="ARBA00022490"/>
    </source>
</evidence>
<feature type="binding site" evidence="9">
    <location>
        <position position="155"/>
    </location>
    <ligand>
        <name>cob(II)alamin</name>
        <dbReference type="ChEBI" id="CHEBI:16304"/>
    </ligand>
</feature>
<dbReference type="GO" id="GO:0051539">
    <property type="term" value="F:4 iron, 4 sulfur cluster binding"/>
    <property type="evidence" value="ECO:0007669"/>
    <property type="project" value="UniProtKB-KW"/>
</dbReference>
<dbReference type="UniPathway" id="UPA00392"/>
<evidence type="ECO:0000256" key="9">
    <source>
        <dbReference type="HAMAP-Rule" id="MF_00916"/>
    </source>
</evidence>
<feature type="binding site" evidence="9">
    <location>
        <position position="191"/>
    </location>
    <ligand>
        <name>[4Fe-4S] cluster</name>
        <dbReference type="ChEBI" id="CHEBI:49883"/>
        <label>1</label>
    </ligand>
</feature>
<feature type="binding site" evidence="9">
    <location>
        <begin position="240"/>
        <end position="241"/>
    </location>
    <ligand>
        <name>cob(II)alamin</name>
        <dbReference type="ChEBI" id="CHEBI:16304"/>
    </ligand>
</feature>
<dbReference type="InterPro" id="IPR017900">
    <property type="entry name" value="4Fe4S_Fe_S_CS"/>
</dbReference>
<comment type="caution">
    <text evidence="11">The sequence shown here is derived from an EMBL/GenBank/DDBJ whole genome shotgun (WGS) entry which is preliminary data.</text>
</comment>
<keyword evidence="1 9" id="KW-0004">4Fe-4S</keyword>
<evidence type="ECO:0000256" key="8">
    <source>
        <dbReference type="ARBA" id="ARBA00023014"/>
    </source>
</evidence>
<evidence type="ECO:0000256" key="1">
    <source>
        <dbReference type="ARBA" id="ARBA00022485"/>
    </source>
</evidence>
<keyword evidence="12" id="KW-1185">Reference proteome</keyword>
<dbReference type="NCBIfam" id="TIGR00276">
    <property type="entry name" value="tRNA epoxyqueuosine(34) reductase QueG"/>
    <property type="match status" value="1"/>
</dbReference>
<comment type="caution">
    <text evidence="9">Lacks conserved residue(s) required for the propagation of feature annotation.</text>
</comment>
<keyword evidence="9" id="KW-0170">Cobalt</keyword>
<feature type="binding site" evidence="9">
    <location>
        <position position="240"/>
    </location>
    <ligand>
        <name>[4Fe-4S] cluster</name>
        <dbReference type="ChEBI" id="CHEBI:49883"/>
        <label>2</label>
    </ligand>
</feature>
<dbReference type="GO" id="GO:0052693">
    <property type="term" value="F:epoxyqueuosine reductase activity"/>
    <property type="evidence" value="ECO:0007669"/>
    <property type="project" value="UniProtKB-UniRule"/>
</dbReference>
<dbReference type="EMBL" id="WACR01000008">
    <property type="protein sequence ID" value="KAB1063380.1"/>
    <property type="molecule type" value="Genomic_DNA"/>
</dbReference>
<feature type="binding site" evidence="9">
    <location>
        <position position="59"/>
    </location>
    <ligand>
        <name>cob(II)alamin</name>
        <dbReference type="ChEBI" id="CHEBI:16304"/>
    </ligand>
</feature>
<comment type="function">
    <text evidence="9">Catalyzes the conversion of epoxyqueuosine (oQ) to queuosine (Q), which is a hypermodified base found in the wobble positions of tRNA(Asp), tRNA(Asn), tRNA(His) and tRNA(Tyr).</text>
</comment>
<keyword evidence="6 9" id="KW-0560">Oxidoreductase</keyword>
<dbReference type="Pfam" id="PF08331">
    <property type="entry name" value="QueG_DUF1730"/>
    <property type="match status" value="1"/>
</dbReference>
<dbReference type="PROSITE" id="PS00198">
    <property type="entry name" value="4FE4S_FER_1"/>
    <property type="match status" value="1"/>
</dbReference>
<evidence type="ECO:0000256" key="4">
    <source>
        <dbReference type="ARBA" id="ARBA00022723"/>
    </source>
</evidence>
<feature type="binding site" evidence="9">
    <location>
        <position position="213"/>
    </location>
    <ligand>
        <name>[4Fe-4S] cluster</name>
        <dbReference type="ChEBI" id="CHEBI:49883"/>
        <label>2</label>
    </ligand>
</feature>
<evidence type="ECO:0000313" key="12">
    <source>
        <dbReference type="Proteomes" id="UP000435357"/>
    </source>
</evidence>
<feature type="binding site" evidence="9">
    <location>
        <position position="166"/>
    </location>
    <ligand>
        <name>cob(II)alamin</name>
        <dbReference type="ChEBI" id="CHEBI:16304"/>
    </ligand>
</feature>
<dbReference type="GO" id="GO:0008616">
    <property type="term" value="P:tRNA queuosine(34) biosynthetic process"/>
    <property type="evidence" value="ECO:0007669"/>
    <property type="project" value="UniProtKB-UniRule"/>
</dbReference>
<comment type="catalytic activity">
    <reaction evidence="9">
        <text>epoxyqueuosine(34) in tRNA + AH2 = queuosine(34) in tRNA + A + H2O</text>
        <dbReference type="Rhea" id="RHEA:32159"/>
        <dbReference type="Rhea" id="RHEA-COMP:18571"/>
        <dbReference type="Rhea" id="RHEA-COMP:18582"/>
        <dbReference type="ChEBI" id="CHEBI:13193"/>
        <dbReference type="ChEBI" id="CHEBI:15377"/>
        <dbReference type="ChEBI" id="CHEBI:17499"/>
        <dbReference type="ChEBI" id="CHEBI:194431"/>
        <dbReference type="ChEBI" id="CHEBI:194443"/>
        <dbReference type="EC" id="1.17.99.6"/>
    </reaction>
</comment>
<dbReference type="PANTHER" id="PTHR30002:SF4">
    <property type="entry name" value="EPOXYQUEUOSINE REDUCTASE"/>
    <property type="match status" value="1"/>
</dbReference>
<organism evidence="11 12">
    <name type="scientific">Salibacter halophilus</name>
    <dbReference type="NCBI Taxonomy" id="1803916"/>
    <lineage>
        <taxon>Bacteria</taxon>
        <taxon>Pseudomonadati</taxon>
        <taxon>Bacteroidota</taxon>
        <taxon>Flavobacteriia</taxon>
        <taxon>Flavobacteriales</taxon>
        <taxon>Salibacteraceae</taxon>
        <taxon>Salibacter</taxon>
    </lineage>
</organism>
<dbReference type="InterPro" id="IPR004453">
    <property type="entry name" value="QueG"/>
</dbReference>
<dbReference type="AlphaFoldDB" id="A0A6N6M2L3"/>
<comment type="pathway">
    <text evidence="9">tRNA modification; tRNA-queuosine biosynthesis.</text>
</comment>
<evidence type="ECO:0000256" key="5">
    <source>
        <dbReference type="ARBA" id="ARBA00022785"/>
    </source>
</evidence>
<reference evidence="11 12" key="1">
    <citation type="submission" date="2019-09" db="EMBL/GenBank/DDBJ databases">
        <title>Genomes of Cryomorphaceae.</title>
        <authorList>
            <person name="Bowman J.P."/>
        </authorList>
    </citation>
    <scope>NUCLEOTIDE SEQUENCE [LARGE SCALE GENOMIC DNA]</scope>
    <source>
        <strain evidence="11 12">KCTC 52047</strain>
    </source>
</reference>
<dbReference type="InterPro" id="IPR013542">
    <property type="entry name" value="QueG_DUF1730"/>
</dbReference>
<comment type="similarity">
    <text evidence="9">Belongs to the QueG family.</text>
</comment>
<dbReference type="HAMAP" id="MF_00916">
    <property type="entry name" value="QueG"/>
    <property type="match status" value="1"/>
</dbReference>
<dbReference type="SUPFAM" id="SSF46548">
    <property type="entry name" value="alpha-helical ferredoxin"/>
    <property type="match status" value="1"/>
</dbReference>
<dbReference type="Proteomes" id="UP000435357">
    <property type="component" value="Unassembled WGS sequence"/>
</dbReference>
<feature type="binding site" evidence="9">
    <location>
        <position position="152"/>
    </location>
    <ligand>
        <name>cob(II)alamin</name>
        <dbReference type="ChEBI" id="CHEBI:16304"/>
    </ligand>
</feature>